<dbReference type="InterPro" id="IPR006202">
    <property type="entry name" value="Neur_chan_lig-bd"/>
</dbReference>
<keyword evidence="5 18" id="KW-0812">Transmembrane</keyword>
<dbReference type="NCBIfam" id="TIGR00860">
    <property type="entry name" value="LIC"/>
    <property type="match status" value="1"/>
</dbReference>
<evidence type="ECO:0000313" key="23">
    <source>
        <dbReference type="Proteomes" id="UP001497382"/>
    </source>
</evidence>
<keyword evidence="13" id="KW-0325">Glycoprotein</keyword>
<comment type="caution">
    <text evidence="22">The sequence shown here is derived from an EMBL/GenBank/DDBJ whole genome shotgun (WGS) entry which is preliminary data.</text>
</comment>
<dbReference type="PRINTS" id="PR00252">
    <property type="entry name" value="NRIONCHANNEL"/>
</dbReference>
<evidence type="ECO:0000259" key="21">
    <source>
        <dbReference type="Pfam" id="PF02932"/>
    </source>
</evidence>
<dbReference type="GO" id="GO:0045211">
    <property type="term" value="C:postsynaptic membrane"/>
    <property type="evidence" value="ECO:0007669"/>
    <property type="project" value="UniProtKB-SubCell"/>
</dbReference>
<feature type="domain" description="Neurotransmitter-gated ion-channel ligand-binding" evidence="20">
    <location>
        <begin position="35"/>
        <end position="262"/>
    </location>
</feature>
<dbReference type="CDD" id="cd19064">
    <property type="entry name" value="LGIC_TM_nAChR"/>
    <property type="match status" value="1"/>
</dbReference>
<keyword evidence="16 18" id="KW-0407">Ion channel</keyword>
<feature type="transmembrane region" description="Helical" evidence="18">
    <location>
        <begin position="298"/>
        <end position="316"/>
    </location>
</feature>
<dbReference type="FunFam" id="2.70.170.10:FF:000013">
    <property type="entry name" value="Acetylcholine receptor subunit alpha"/>
    <property type="match status" value="1"/>
</dbReference>
<name>A0AAV2AQS5_9ARAC</name>
<dbReference type="PANTHER" id="PTHR18945">
    <property type="entry name" value="NEUROTRANSMITTER GATED ION CHANNEL"/>
    <property type="match status" value="1"/>
</dbReference>
<comment type="subcellular location">
    <subcellularLocation>
        <location evidence="17">Postsynaptic cell membrane</location>
        <topology evidence="17">Multi-pass membrane protein</topology>
    </subcellularLocation>
</comment>
<dbReference type="InterPro" id="IPR038050">
    <property type="entry name" value="Neuro_actylchol_rec"/>
</dbReference>
<dbReference type="InterPro" id="IPR006029">
    <property type="entry name" value="Neurotrans-gated_channel_TM"/>
</dbReference>
<evidence type="ECO:0000256" key="16">
    <source>
        <dbReference type="ARBA" id="ARBA00023303"/>
    </source>
</evidence>
<dbReference type="EMBL" id="CAXIEN010000203">
    <property type="protein sequence ID" value="CAL1286403.1"/>
    <property type="molecule type" value="Genomic_DNA"/>
</dbReference>
<dbReference type="InterPro" id="IPR036734">
    <property type="entry name" value="Neur_chan_lig-bd_sf"/>
</dbReference>
<dbReference type="Pfam" id="PF02932">
    <property type="entry name" value="Neur_chan_memb"/>
    <property type="match status" value="1"/>
</dbReference>
<evidence type="ECO:0000256" key="7">
    <source>
        <dbReference type="ARBA" id="ARBA00022989"/>
    </source>
</evidence>
<dbReference type="InterPro" id="IPR036719">
    <property type="entry name" value="Neuro-gated_channel_TM_sf"/>
</dbReference>
<dbReference type="AlphaFoldDB" id="A0AAV2AQS5"/>
<keyword evidence="3 18" id="KW-0813">Transport</keyword>
<keyword evidence="9 18" id="KW-0406">Ion transport</keyword>
<keyword evidence="4" id="KW-1003">Cell membrane</keyword>
<feature type="region of interest" description="Disordered" evidence="19">
    <location>
        <begin position="384"/>
        <end position="414"/>
    </location>
</feature>
<evidence type="ECO:0000259" key="20">
    <source>
        <dbReference type="Pfam" id="PF02931"/>
    </source>
</evidence>
<keyword evidence="10 18" id="KW-0472">Membrane</keyword>
<gene>
    <name evidence="22" type="ORF">LARSCL_LOCUS14229</name>
</gene>
<feature type="transmembrane region" description="Helical" evidence="18">
    <location>
        <begin position="328"/>
        <end position="349"/>
    </location>
</feature>
<feature type="transmembrane region" description="Helical" evidence="18">
    <location>
        <begin position="500"/>
        <end position="524"/>
    </location>
</feature>
<evidence type="ECO:0000256" key="11">
    <source>
        <dbReference type="ARBA" id="ARBA00023157"/>
    </source>
</evidence>
<reference evidence="22 23" key="1">
    <citation type="submission" date="2024-04" db="EMBL/GenBank/DDBJ databases">
        <authorList>
            <person name="Rising A."/>
            <person name="Reimegard J."/>
            <person name="Sonavane S."/>
            <person name="Akerstrom W."/>
            <person name="Nylinder S."/>
            <person name="Hedman E."/>
            <person name="Kallberg Y."/>
        </authorList>
    </citation>
    <scope>NUCLEOTIDE SEQUENCE [LARGE SCALE GENOMIC DNA]</scope>
</reference>
<dbReference type="SUPFAM" id="SSF90112">
    <property type="entry name" value="Neurotransmitter-gated ion-channel transmembrane pore"/>
    <property type="match status" value="1"/>
</dbReference>
<accession>A0AAV2AQS5</accession>
<evidence type="ECO:0000256" key="3">
    <source>
        <dbReference type="ARBA" id="ARBA00022448"/>
    </source>
</evidence>
<evidence type="ECO:0000256" key="13">
    <source>
        <dbReference type="ARBA" id="ARBA00023180"/>
    </source>
</evidence>
<dbReference type="FunFam" id="1.20.58.390:FF:000022">
    <property type="entry name" value="Nicotinic acetylcholine receptor subunit alpha4"/>
    <property type="match status" value="1"/>
</dbReference>
<organism evidence="22 23">
    <name type="scientific">Larinioides sclopetarius</name>
    <dbReference type="NCBI Taxonomy" id="280406"/>
    <lineage>
        <taxon>Eukaryota</taxon>
        <taxon>Metazoa</taxon>
        <taxon>Ecdysozoa</taxon>
        <taxon>Arthropoda</taxon>
        <taxon>Chelicerata</taxon>
        <taxon>Arachnida</taxon>
        <taxon>Araneae</taxon>
        <taxon>Araneomorphae</taxon>
        <taxon>Entelegynae</taxon>
        <taxon>Araneoidea</taxon>
        <taxon>Araneidae</taxon>
        <taxon>Larinioides</taxon>
    </lineage>
</organism>
<sequence>MKPAKCFRSVFAMKNLVLIALCLNFLSVDCNPDAKRLYDDLMSSYNRLIRPVVNTSDTLTVKLGLKLSQLIDVNLKNQVMTTNVWVNQEWFDNKLRWDPDEYGGVQHLYVPAEQIWLPDIVLYNNADGNYEVTIMTKAIIHSTGRVVWNPPAIYKSSCQIDVQYFPFDRQSCLMKFGSWTYDGYHVRINVSKRYSRIYVDLKHLQEIANSSIVPLGVDLSEFYLSVEWDIMAAPATRNEKYYSCCMEPYPDITFNMTLRRKPLFYTVNLIIPCVGISGLSVVVFYLPSESGEKVSLSISILLSLTFFFLVLAEIVPSTSLAMPLLGKYLLFTMILVTLSVVFAVAVLNVHFRSPSFHKMPNWVRRLFIDILPKVLLMRSPQYTDHHMHRHSSDRKKTPPKDKSKKQKAKTDAPLESKVARMLRDSSSSLLDLREISPDDPGLVIRELDSSPVTAERRRYPRQMLKSIQNAMFIAQHIDNEDDFDTVKDEWKYVAMVLDRLFLWMFTAACVIGTAGIFLQAPLLYDTDSPIDVVSSKVAHTLQVDWMA</sequence>
<dbReference type="Gene3D" id="2.70.170.10">
    <property type="entry name" value="Neurotransmitter-gated ion-channel ligand-binding domain"/>
    <property type="match status" value="1"/>
</dbReference>
<dbReference type="InterPro" id="IPR006201">
    <property type="entry name" value="Neur_channel"/>
</dbReference>
<keyword evidence="8" id="KW-0770">Synapse</keyword>
<dbReference type="GO" id="GO:0022848">
    <property type="term" value="F:acetylcholine-gated monoatomic cation-selective channel activity"/>
    <property type="evidence" value="ECO:0007669"/>
    <property type="project" value="InterPro"/>
</dbReference>
<evidence type="ECO:0000256" key="4">
    <source>
        <dbReference type="ARBA" id="ARBA00022475"/>
    </source>
</evidence>
<evidence type="ECO:0000313" key="22">
    <source>
        <dbReference type="EMBL" id="CAL1286403.1"/>
    </source>
</evidence>
<dbReference type="InterPro" id="IPR002394">
    <property type="entry name" value="Nicotinic_acetylcholine_rcpt"/>
</dbReference>
<dbReference type="SUPFAM" id="SSF63712">
    <property type="entry name" value="Nicotinic receptor ligand binding domain-like"/>
    <property type="match status" value="1"/>
</dbReference>
<dbReference type="GO" id="GO:0004888">
    <property type="term" value="F:transmembrane signaling receptor activity"/>
    <property type="evidence" value="ECO:0007669"/>
    <property type="project" value="InterPro"/>
</dbReference>
<evidence type="ECO:0000256" key="19">
    <source>
        <dbReference type="SAM" id="MobiDB-lite"/>
    </source>
</evidence>
<proteinExistence type="inferred from homology"/>
<dbReference type="CDD" id="cd19031">
    <property type="entry name" value="LGIC_ECD_nAChR_proto_alpha-like"/>
    <property type="match status" value="1"/>
</dbReference>
<dbReference type="FunFam" id="1.20.58.390:FF:000001">
    <property type="entry name" value="Neuronal nicotinic acetylcholine receptor subunit 3"/>
    <property type="match status" value="1"/>
</dbReference>
<dbReference type="Pfam" id="PF02931">
    <property type="entry name" value="Neur_chan_LBD"/>
    <property type="match status" value="1"/>
</dbReference>
<feature type="chain" id="PRO_5043107249" evidence="18">
    <location>
        <begin position="31"/>
        <end position="547"/>
    </location>
</feature>
<feature type="signal peptide" evidence="18">
    <location>
        <begin position="1"/>
        <end position="30"/>
    </location>
</feature>
<comment type="similarity">
    <text evidence="2">Belongs to the ligand-gated ion channel (TC 1.A.9) family. Acetylcholine receptor (TC 1.A.9.1) subfamily.</text>
</comment>
<evidence type="ECO:0000256" key="9">
    <source>
        <dbReference type="ARBA" id="ARBA00023065"/>
    </source>
</evidence>
<keyword evidence="12" id="KW-0675">Receptor</keyword>
<evidence type="ECO:0000256" key="6">
    <source>
        <dbReference type="ARBA" id="ARBA00022729"/>
    </source>
</evidence>
<keyword evidence="11" id="KW-1015">Disulfide bond</keyword>
<evidence type="ECO:0000256" key="8">
    <source>
        <dbReference type="ARBA" id="ARBA00023018"/>
    </source>
</evidence>
<evidence type="ECO:0000256" key="14">
    <source>
        <dbReference type="ARBA" id="ARBA00023257"/>
    </source>
</evidence>
<evidence type="ECO:0000256" key="1">
    <source>
        <dbReference type="ARBA" id="ARBA00003328"/>
    </source>
</evidence>
<keyword evidence="7 18" id="KW-1133">Transmembrane helix</keyword>
<evidence type="ECO:0000256" key="10">
    <source>
        <dbReference type="ARBA" id="ARBA00023136"/>
    </source>
</evidence>
<comment type="function">
    <text evidence="1">After binding acetylcholine, the AChR responds by an extensive change in conformation that affects all subunits and leads to opening of an ion-conducting channel across the plasma membrane.</text>
</comment>
<dbReference type="InterPro" id="IPR018000">
    <property type="entry name" value="Neurotransmitter_ion_chnl_CS"/>
</dbReference>
<protein>
    <submittedName>
        <fullName evidence="22">Uncharacterized protein</fullName>
    </submittedName>
</protein>
<keyword evidence="23" id="KW-1185">Reference proteome</keyword>
<evidence type="ECO:0000256" key="18">
    <source>
        <dbReference type="RuleBase" id="RU000687"/>
    </source>
</evidence>
<keyword evidence="6 18" id="KW-0732">Signal</keyword>
<dbReference type="PROSITE" id="PS00236">
    <property type="entry name" value="NEUROTR_ION_CHANNEL"/>
    <property type="match status" value="1"/>
</dbReference>
<dbReference type="PRINTS" id="PR00254">
    <property type="entry name" value="NICOTINICR"/>
</dbReference>
<keyword evidence="14" id="KW-0628">Postsynaptic cell membrane</keyword>
<evidence type="ECO:0000256" key="12">
    <source>
        <dbReference type="ARBA" id="ARBA00023170"/>
    </source>
</evidence>
<keyword evidence="15" id="KW-1071">Ligand-gated ion channel</keyword>
<evidence type="ECO:0000256" key="15">
    <source>
        <dbReference type="ARBA" id="ARBA00023286"/>
    </source>
</evidence>
<evidence type="ECO:0000256" key="5">
    <source>
        <dbReference type="ARBA" id="ARBA00022692"/>
    </source>
</evidence>
<dbReference type="Gene3D" id="1.20.58.390">
    <property type="entry name" value="Neurotransmitter-gated ion-channel transmembrane domain"/>
    <property type="match status" value="2"/>
</dbReference>
<feature type="domain" description="Neurotransmitter-gated ion-channel transmembrane" evidence="21">
    <location>
        <begin position="269"/>
        <end position="517"/>
    </location>
</feature>
<evidence type="ECO:0000256" key="17">
    <source>
        <dbReference type="ARBA" id="ARBA00034104"/>
    </source>
</evidence>
<dbReference type="GO" id="GO:0007271">
    <property type="term" value="P:synaptic transmission, cholinergic"/>
    <property type="evidence" value="ECO:0007669"/>
    <property type="project" value="UniProtKB-ARBA"/>
</dbReference>
<feature type="transmembrane region" description="Helical" evidence="18">
    <location>
        <begin position="263"/>
        <end position="286"/>
    </location>
</feature>
<dbReference type="Proteomes" id="UP001497382">
    <property type="component" value="Unassembled WGS sequence"/>
</dbReference>
<evidence type="ECO:0000256" key="2">
    <source>
        <dbReference type="ARBA" id="ARBA00009237"/>
    </source>
</evidence>